<proteinExistence type="inferred from homology"/>
<dbReference type="GO" id="GO:0055085">
    <property type="term" value="P:transmembrane transport"/>
    <property type="evidence" value="ECO:0007669"/>
    <property type="project" value="InterPro"/>
</dbReference>
<sequence>MTITQDTVTAGEKVADPVDSTASGRRGDRIRMLAQPVVAVGGAAAILIWAFVFNDLNATQRETLNASSLGTRLGQHIAITAVVTAIVVAIAVPLGILLTRRGYKVLSPVFIGIGNIGQSSPAIGLLVLLFLWTGKTGFWIGVLPIAFYSLLPVLRNTMLGMQSVDPSLIDAGLGQGMSPLTVLRRVEFPLAVPFILAGLRTSLVLAVGTATLCFLVGAGGLGVLIDTGYKLRDNPTLYVGAVLAVALALFIDWLGALAERFIGPKGLR</sequence>
<evidence type="ECO:0000259" key="7">
    <source>
        <dbReference type="PROSITE" id="PS50928"/>
    </source>
</evidence>
<feature type="domain" description="ABC transmembrane type-1" evidence="7">
    <location>
        <begin position="73"/>
        <end position="255"/>
    </location>
</feature>
<dbReference type="Proteomes" id="UP000317344">
    <property type="component" value="Chromosome"/>
</dbReference>
<dbReference type="OrthoDB" id="9801163at2"/>
<name>A0A516X5H1_9ACTN</name>
<evidence type="ECO:0000256" key="6">
    <source>
        <dbReference type="RuleBase" id="RU363032"/>
    </source>
</evidence>
<dbReference type="PROSITE" id="PS50928">
    <property type="entry name" value="ABC_TM1"/>
    <property type="match status" value="1"/>
</dbReference>
<feature type="transmembrane region" description="Helical" evidence="6">
    <location>
        <begin position="73"/>
        <end position="97"/>
    </location>
</feature>
<gene>
    <name evidence="8" type="ORF">FO059_12110</name>
</gene>
<keyword evidence="5 6" id="KW-0472">Membrane</keyword>
<comment type="subcellular location">
    <subcellularLocation>
        <location evidence="6">Cell membrane</location>
        <topology evidence="6">Multi-pass membrane protein</topology>
    </subcellularLocation>
    <subcellularLocation>
        <location evidence="1">Membrane</location>
        <topology evidence="1">Multi-pass membrane protein</topology>
    </subcellularLocation>
</comment>
<dbReference type="CDD" id="cd06261">
    <property type="entry name" value="TM_PBP2"/>
    <property type="match status" value="1"/>
</dbReference>
<keyword evidence="2 6" id="KW-0813">Transport</keyword>
<evidence type="ECO:0000313" key="9">
    <source>
        <dbReference type="Proteomes" id="UP000317344"/>
    </source>
</evidence>
<protein>
    <submittedName>
        <fullName evidence="8">ABC transporter permease</fullName>
    </submittedName>
</protein>
<evidence type="ECO:0000256" key="1">
    <source>
        <dbReference type="ARBA" id="ARBA00004141"/>
    </source>
</evidence>
<feature type="transmembrane region" description="Helical" evidence="6">
    <location>
        <begin position="33"/>
        <end position="53"/>
    </location>
</feature>
<dbReference type="PANTHER" id="PTHR30177">
    <property type="entry name" value="GLYCINE BETAINE/L-PROLINE TRANSPORT SYSTEM PERMEASE PROTEIN PROW"/>
    <property type="match status" value="1"/>
</dbReference>
<keyword evidence="9" id="KW-1185">Reference proteome</keyword>
<keyword evidence="3 6" id="KW-0812">Transmembrane</keyword>
<evidence type="ECO:0000256" key="5">
    <source>
        <dbReference type="ARBA" id="ARBA00023136"/>
    </source>
</evidence>
<feature type="transmembrane region" description="Helical" evidence="6">
    <location>
        <begin position="109"/>
        <end position="132"/>
    </location>
</feature>
<organism evidence="8 9">
    <name type="scientific">Tomitella fengzijianii</name>
    <dbReference type="NCBI Taxonomy" id="2597660"/>
    <lineage>
        <taxon>Bacteria</taxon>
        <taxon>Bacillati</taxon>
        <taxon>Actinomycetota</taxon>
        <taxon>Actinomycetes</taxon>
        <taxon>Mycobacteriales</taxon>
        <taxon>Tomitella</taxon>
    </lineage>
</organism>
<accession>A0A516X5H1</accession>
<feature type="transmembrane region" description="Helical" evidence="6">
    <location>
        <begin position="237"/>
        <end position="258"/>
    </location>
</feature>
<feature type="transmembrane region" description="Helical" evidence="6">
    <location>
        <begin position="203"/>
        <end position="225"/>
    </location>
</feature>
<dbReference type="GO" id="GO:0005886">
    <property type="term" value="C:plasma membrane"/>
    <property type="evidence" value="ECO:0007669"/>
    <property type="project" value="UniProtKB-SubCell"/>
</dbReference>
<reference evidence="8 9" key="1">
    <citation type="submission" date="2019-07" db="EMBL/GenBank/DDBJ databases">
        <title>Tomitella cavernea sp. nov., an actinomycete isolated from soil.</title>
        <authorList>
            <person name="Cheng J."/>
        </authorList>
    </citation>
    <scope>NUCLEOTIDE SEQUENCE [LARGE SCALE GENOMIC DNA]</scope>
    <source>
        <strain evidence="8 9">HY188</strain>
    </source>
</reference>
<dbReference type="AlphaFoldDB" id="A0A516X5H1"/>
<evidence type="ECO:0000313" key="8">
    <source>
        <dbReference type="EMBL" id="QDQ97921.1"/>
    </source>
</evidence>
<dbReference type="Gene3D" id="1.10.3720.10">
    <property type="entry name" value="MetI-like"/>
    <property type="match status" value="1"/>
</dbReference>
<dbReference type="Pfam" id="PF00528">
    <property type="entry name" value="BPD_transp_1"/>
    <property type="match status" value="1"/>
</dbReference>
<dbReference type="SUPFAM" id="SSF161098">
    <property type="entry name" value="MetI-like"/>
    <property type="match status" value="1"/>
</dbReference>
<evidence type="ECO:0000256" key="4">
    <source>
        <dbReference type="ARBA" id="ARBA00022989"/>
    </source>
</evidence>
<dbReference type="EMBL" id="CP041765">
    <property type="protein sequence ID" value="QDQ97921.1"/>
    <property type="molecule type" value="Genomic_DNA"/>
</dbReference>
<dbReference type="GO" id="GO:0031460">
    <property type="term" value="P:glycine betaine transport"/>
    <property type="evidence" value="ECO:0007669"/>
    <property type="project" value="TreeGrafter"/>
</dbReference>
<dbReference type="InterPro" id="IPR035906">
    <property type="entry name" value="MetI-like_sf"/>
</dbReference>
<feature type="transmembrane region" description="Helical" evidence="6">
    <location>
        <begin position="138"/>
        <end position="154"/>
    </location>
</feature>
<dbReference type="KEGG" id="toy:FO059_12110"/>
<dbReference type="PANTHER" id="PTHR30177:SF4">
    <property type="entry name" value="OSMOPROTECTANT IMPORT PERMEASE PROTEIN OSMW"/>
    <property type="match status" value="1"/>
</dbReference>
<evidence type="ECO:0000256" key="3">
    <source>
        <dbReference type="ARBA" id="ARBA00022692"/>
    </source>
</evidence>
<dbReference type="InterPro" id="IPR051204">
    <property type="entry name" value="ABC_transp_perm/SBD"/>
</dbReference>
<dbReference type="InterPro" id="IPR000515">
    <property type="entry name" value="MetI-like"/>
</dbReference>
<comment type="similarity">
    <text evidence="6">Belongs to the binding-protein-dependent transport system permease family.</text>
</comment>
<dbReference type="RefSeq" id="WP_143909089.1">
    <property type="nucleotide sequence ID" value="NZ_CP041765.1"/>
</dbReference>
<reference evidence="8 9" key="2">
    <citation type="submission" date="2019-07" db="EMBL/GenBank/DDBJ databases">
        <authorList>
            <person name="Huang Y."/>
        </authorList>
    </citation>
    <scope>NUCLEOTIDE SEQUENCE [LARGE SCALE GENOMIC DNA]</scope>
    <source>
        <strain evidence="8 9">HY188</strain>
    </source>
</reference>
<evidence type="ECO:0000256" key="2">
    <source>
        <dbReference type="ARBA" id="ARBA00022448"/>
    </source>
</evidence>
<keyword evidence="4 6" id="KW-1133">Transmembrane helix</keyword>